<accession>A0ABV3XK88</accession>
<name>A0ABV3XK88_9ACTN</name>
<reference evidence="1 2" key="1">
    <citation type="submission" date="2024-06" db="EMBL/GenBank/DDBJ databases">
        <title>Draft genome sequence of Geodermatophilus badlandi, a novel member of the Geodermatophilaceae isolated from badland sedimentary rocks in the Red desert, Wyoming, USA.</title>
        <authorList>
            <person name="Ben Tekaya S."/>
            <person name="Nouioui I."/>
            <person name="Flores G.M."/>
            <person name="Shaal M.N."/>
            <person name="Bredoire F."/>
            <person name="Basile F."/>
            <person name="Van Diepen L."/>
            <person name="Ward N.L."/>
        </authorList>
    </citation>
    <scope>NUCLEOTIDE SEQUENCE [LARGE SCALE GENOMIC DNA]</scope>
    <source>
        <strain evidence="1 2">WL48A</strain>
    </source>
</reference>
<feature type="non-terminal residue" evidence="1">
    <location>
        <position position="93"/>
    </location>
</feature>
<protein>
    <submittedName>
        <fullName evidence="1">Uncharacterized protein</fullName>
    </submittedName>
</protein>
<evidence type="ECO:0000313" key="1">
    <source>
        <dbReference type="EMBL" id="MEX5720141.1"/>
    </source>
</evidence>
<dbReference type="EMBL" id="JBFNXQ010000061">
    <property type="protein sequence ID" value="MEX5720141.1"/>
    <property type="molecule type" value="Genomic_DNA"/>
</dbReference>
<dbReference type="Proteomes" id="UP001560045">
    <property type="component" value="Unassembled WGS sequence"/>
</dbReference>
<evidence type="ECO:0000313" key="2">
    <source>
        <dbReference type="Proteomes" id="UP001560045"/>
    </source>
</evidence>
<gene>
    <name evidence="1" type="ORF">ABQ292_17405</name>
</gene>
<organism evidence="1 2">
    <name type="scientific">Geodermatophilus maliterrae</name>
    <dbReference type="NCBI Taxonomy" id="3162531"/>
    <lineage>
        <taxon>Bacteria</taxon>
        <taxon>Bacillati</taxon>
        <taxon>Actinomycetota</taxon>
        <taxon>Actinomycetes</taxon>
        <taxon>Geodermatophilales</taxon>
        <taxon>Geodermatophilaceae</taxon>
        <taxon>Geodermatophilus</taxon>
    </lineage>
</organism>
<proteinExistence type="predicted"/>
<sequence>MDSALLAPTSVPPSWPPSLQVLLGEPAPEMWSAVLGPRSGRLRSLVATTVTLRPDGAATVRYTAVVDWADGRATRESLAATTGAAVPPGAAVL</sequence>
<dbReference type="RefSeq" id="WP_369208680.1">
    <property type="nucleotide sequence ID" value="NZ_JBFNXQ010000061.1"/>
</dbReference>
<comment type="caution">
    <text evidence="1">The sequence shown here is derived from an EMBL/GenBank/DDBJ whole genome shotgun (WGS) entry which is preliminary data.</text>
</comment>
<keyword evidence="2" id="KW-1185">Reference proteome</keyword>